<comment type="similarity">
    <text evidence="1 8 10">Belongs to the FGGY kinase family.</text>
</comment>
<dbReference type="GO" id="GO:0008737">
    <property type="term" value="F:L-fuculokinase activity"/>
    <property type="evidence" value="ECO:0007669"/>
    <property type="project" value="UniProtKB-EC"/>
</dbReference>
<dbReference type="InterPro" id="IPR043129">
    <property type="entry name" value="ATPase_NBD"/>
</dbReference>
<dbReference type="EMBL" id="CP063056">
    <property type="protein sequence ID" value="QPB41994.1"/>
    <property type="molecule type" value="Genomic_DNA"/>
</dbReference>
<keyword evidence="5 8" id="KW-0067">ATP-binding</keyword>
<keyword evidence="7 8" id="KW-0119">Carbohydrate metabolism</keyword>
<evidence type="ECO:0000256" key="1">
    <source>
        <dbReference type="ARBA" id="ARBA00009156"/>
    </source>
</evidence>
<evidence type="ECO:0000313" key="13">
    <source>
        <dbReference type="EMBL" id="QPB41994.1"/>
    </source>
</evidence>
<gene>
    <name evidence="8 13" type="primary">fucK</name>
    <name evidence="13" type="ORF">IHV77_08700</name>
</gene>
<evidence type="ECO:0000256" key="2">
    <source>
        <dbReference type="ARBA" id="ARBA00022679"/>
    </source>
</evidence>
<dbReference type="InterPro" id="IPR018483">
    <property type="entry name" value="Carb_kinase_FGGY_CS"/>
</dbReference>
<comment type="cofactor">
    <cofactor evidence="8">
        <name>a divalent metal cation</name>
        <dbReference type="ChEBI" id="CHEBI:60240"/>
    </cofactor>
</comment>
<dbReference type="Gene3D" id="3.30.420.40">
    <property type="match status" value="2"/>
</dbReference>
<keyword evidence="6 8" id="KW-0294">Fucose metabolism</keyword>
<evidence type="ECO:0000256" key="10">
    <source>
        <dbReference type="RuleBase" id="RU003733"/>
    </source>
</evidence>
<dbReference type="Proteomes" id="UP000663069">
    <property type="component" value="Chromosome"/>
</dbReference>
<evidence type="ECO:0000256" key="5">
    <source>
        <dbReference type="ARBA" id="ARBA00022840"/>
    </source>
</evidence>
<dbReference type="CDD" id="cd07773">
    <property type="entry name" value="ASKHA_NBD_FGGY_FK"/>
    <property type="match status" value="1"/>
</dbReference>
<dbReference type="InterPro" id="IPR000577">
    <property type="entry name" value="Carb_kinase_FGGY"/>
</dbReference>
<keyword evidence="4 8" id="KW-0418">Kinase</keyword>
<comment type="pathway">
    <text evidence="8">Carbohydrate degradation; L-fucose degradation; L-lactaldehyde and glycerone phosphate from L-fucose: step 2/3.</text>
</comment>
<dbReference type="PIRSF" id="PIRSF000538">
    <property type="entry name" value="GlpK"/>
    <property type="match status" value="1"/>
</dbReference>
<dbReference type="EC" id="2.7.1.51" evidence="8 9"/>
<evidence type="ECO:0000256" key="4">
    <source>
        <dbReference type="ARBA" id="ARBA00022777"/>
    </source>
</evidence>
<accession>A0ABX6UVK5</accession>
<comment type="function">
    <text evidence="8">Catalyzes the phosphorylation of L-fuculose.</text>
</comment>
<evidence type="ECO:0000256" key="3">
    <source>
        <dbReference type="ARBA" id="ARBA00022741"/>
    </source>
</evidence>
<sequence length="487" mass="54883">MSVVLIFDCGATNLRTIAIDQYGKIVAAHHLPNKTKQGLESPDYHIWDFEEIWQKLLHCTQQTLSRLKEMTIPLSEVIGIGVTTFGVDGTMFDKQGKQLYPVISWKCPRTQMIMQRLEHYLDVQKLYQRNGVGQYAFNTLFKLLWLKENQPTLYARMDKFLFISSMITYRLTGNLTTDRTMAGTSMMTNLSSGDWDQEVLQVLGLTPDRFPPMLNAGEQVGVLNATLTEQLGLSPIPVISCGHDTQFAVFGSGAALHQPVLSSGTWEILMARTHIAEPDIAFIPQGLTTEFDAQSNCFNPAVQWVGSGVMEWVGRMFFSDVMNSERYYETMIREAEQQAVGSGGIFAGGCFSELHKGTLYGLSMHCQRGQIYRAMLEYMALRLKQGLTVLQQVSHFQAESVICVGGGSKNRLWNQIRADVLNLPIEIVDVSESTVLGAAMFVFTALRVYPNVETAQRQMRAKTQRIYPSAQSVAYQQWLQQYQERLC</sequence>
<reference evidence="13 14" key="1">
    <citation type="submission" date="2020-10" db="EMBL/GenBank/DDBJ databases">
        <title>Genome Sequencing of Rodentibacter spp. strain DSM111151.</title>
        <authorList>
            <person name="Benga L."/>
            <person name="Lautwein T."/>
        </authorList>
    </citation>
    <scope>NUCLEOTIDE SEQUENCE [LARGE SCALE GENOMIC DNA]</scope>
    <source>
        <strain evidence="13 14">DSM 111151</strain>
    </source>
</reference>
<dbReference type="SUPFAM" id="SSF53067">
    <property type="entry name" value="Actin-like ATPase domain"/>
    <property type="match status" value="2"/>
</dbReference>
<evidence type="ECO:0000256" key="8">
    <source>
        <dbReference type="HAMAP-Rule" id="MF_00986"/>
    </source>
</evidence>
<evidence type="ECO:0000256" key="6">
    <source>
        <dbReference type="ARBA" id="ARBA00023253"/>
    </source>
</evidence>
<evidence type="ECO:0000259" key="11">
    <source>
        <dbReference type="Pfam" id="PF00370"/>
    </source>
</evidence>
<dbReference type="InterPro" id="IPR018485">
    <property type="entry name" value="FGGY_C"/>
</dbReference>
<evidence type="ECO:0000313" key="14">
    <source>
        <dbReference type="Proteomes" id="UP000663069"/>
    </source>
</evidence>
<dbReference type="PANTHER" id="PTHR43095">
    <property type="entry name" value="SUGAR KINASE"/>
    <property type="match status" value="1"/>
</dbReference>
<feature type="domain" description="Carbohydrate kinase FGGY N-terminal" evidence="11">
    <location>
        <begin position="4"/>
        <end position="251"/>
    </location>
</feature>
<keyword evidence="2 8" id="KW-0808">Transferase</keyword>
<dbReference type="Pfam" id="PF00370">
    <property type="entry name" value="FGGY_N"/>
    <property type="match status" value="1"/>
</dbReference>
<evidence type="ECO:0000256" key="9">
    <source>
        <dbReference type="NCBIfam" id="TIGR02628"/>
    </source>
</evidence>
<organism evidence="13 14">
    <name type="scientific">Rodentibacter haemolyticus</name>
    <dbReference type="NCBI Taxonomy" id="2778911"/>
    <lineage>
        <taxon>Bacteria</taxon>
        <taxon>Pseudomonadati</taxon>
        <taxon>Pseudomonadota</taxon>
        <taxon>Gammaproteobacteria</taxon>
        <taxon>Pasteurellales</taxon>
        <taxon>Pasteurellaceae</taxon>
        <taxon>Rodentibacter</taxon>
    </lineage>
</organism>
<keyword evidence="3 8" id="KW-0547">Nucleotide-binding</keyword>
<dbReference type="PROSITE" id="PS00445">
    <property type="entry name" value="FGGY_KINASES_2"/>
    <property type="match status" value="1"/>
</dbReference>
<keyword evidence="14" id="KW-1185">Reference proteome</keyword>
<dbReference type="RefSeq" id="WP_194811577.1">
    <property type="nucleotide sequence ID" value="NZ_CP063056.1"/>
</dbReference>
<evidence type="ECO:0000256" key="7">
    <source>
        <dbReference type="ARBA" id="ARBA00023277"/>
    </source>
</evidence>
<dbReference type="PANTHER" id="PTHR43095:SF5">
    <property type="entry name" value="XYLULOSE KINASE"/>
    <property type="match status" value="1"/>
</dbReference>
<dbReference type="Pfam" id="PF02782">
    <property type="entry name" value="FGGY_C"/>
    <property type="match status" value="1"/>
</dbReference>
<dbReference type="InterPro" id="IPR013450">
    <property type="entry name" value="Fuculokinase"/>
</dbReference>
<dbReference type="HAMAP" id="MF_00986">
    <property type="entry name" value="Fuculokinase"/>
    <property type="match status" value="1"/>
</dbReference>
<comment type="catalytic activity">
    <reaction evidence="8">
        <text>L-fuculose + ATP = L-fuculose 1-phosphate + ADP + H(+)</text>
        <dbReference type="Rhea" id="RHEA:12376"/>
        <dbReference type="ChEBI" id="CHEBI:15378"/>
        <dbReference type="ChEBI" id="CHEBI:17617"/>
        <dbReference type="ChEBI" id="CHEBI:30616"/>
        <dbReference type="ChEBI" id="CHEBI:57846"/>
        <dbReference type="ChEBI" id="CHEBI:456216"/>
        <dbReference type="EC" id="2.7.1.51"/>
    </reaction>
</comment>
<dbReference type="PROSITE" id="PS00933">
    <property type="entry name" value="FGGY_KINASES_1"/>
    <property type="match status" value="1"/>
</dbReference>
<dbReference type="InterPro" id="IPR018484">
    <property type="entry name" value="FGGY_N"/>
</dbReference>
<proteinExistence type="inferred from homology"/>
<name>A0ABX6UVK5_9PAST</name>
<protein>
    <recommendedName>
        <fullName evidence="8 9">L-fuculokinase</fullName>
        <ecNumber evidence="8 9">2.7.1.51</ecNumber>
    </recommendedName>
    <alternativeName>
        <fullName evidence="8">L-fuculose kinase</fullName>
    </alternativeName>
</protein>
<feature type="domain" description="Carbohydrate kinase FGGY C-terminal" evidence="12">
    <location>
        <begin position="261"/>
        <end position="445"/>
    </location>
</feature>
<dbReference type="InterPro" id="IPR050406">
    <property type="entry name" value="FGGY_Carb_Kinase"/>
</dbReference>
<evidence type="ECO:0000259" key="12">
    <source>
        <dbReference type="Pfam" id="PF02782"/>
    </source>
</evidence>
<dbReference type="NCBIfam" id="TIGR02628">
    <property type="entry name" value="fuculo_kin_coli"/>
    <property type="match status" value="1"/>
</dbReference>